<name>A0A9N9HSE4_FUNMO</name>
<dbReference type="InterPro" id="IPR036396">
    <property type="entry name" value="Cyt_P450_sf"/>
</dbReference>
<dbReference type="PROSITE" id="PS00086">
    <property type="entry name" value="CYTOCHROME_P450"/>
    <property type="match status" value="1"/>
</dbReference>
<dbReference type="PANTHER" id="PTHR24296">
    <property type="entry name" value="CYTOCHROME P450"/>
    <property type="match status" value="1"/>
</dbReference>
<proteinExistence type="inferred from homology"/>
<dbReference type="Pfam" id="PF00067">
    <property type="entry name" value="p450"/>
    <property type="match status" value="1"/>
</dbReference>
<evidence type="ECO:0000256" key="2">
    <source>
        <dbReference type="ARBA" id="ARBA00022723"/>
    </source>
</evidence>
<keyword evidence="8" id="KW-1185">Reference proteome</keyword>
<comment type="caution">
    <text evidence="7">The sequence shown here is derived from an EMBL/GenBank/DDBJ whole genome shotgun (WGS) entry which is preliminary data.</text>
</comment>
<evidence type="ECO:0000313" key="7">
    <source>
        <dbReference type="EMBL" id="CAG8703258.1"/>
    </source>
</evidence>
<accession>A0A9N9HSE4</accession>
<keyword evidence="6" id="KW-0503">Monooxygenase</keyword>
<evidence type="ECO:0000313" key="8">
    <source>
        <dbReference type="Proteomes" id="UP000789375"/>
    </source>
</evidence>
<keyword evidence="5 6" id="KW-0349">Heme</keyword>
<dbReference type="Gene3D" id="1.10.630.10">
    <property type="entry name" value="Cytochrome P450"/>
    <property type="match status" value="1"/>
</dbReference>
<feature type="binding site" description="axial binding residue" evidence="5">
    <location>
        <position position="125"/>
    </location>
    <ligand>
        <name>heme</name>
        <dbReference type="ChEBI" id="CHEBI:30413"/>
    </ligand>
    <ligandPart>
        <name>Fe</name>
        <dbReference type="ChEBI" id="CHEBI:18248"/>
    </ligandPart>
</feature>
<dbReference type="PRINTS" id="PR00463">
    <property type="entry name" value="EP450I"/>
</dbReference>
<evidence type="ECO:0000256" key="6">
    <source>
        <dbReference type="RuleBase" id="RU000461"/>
    </source>
</evidence>
<dbReference type="InterPro" id="IPR017972">
    <property type="entry name" value="Cyt_P450_CS"/>
</dbReference>
<comment type="cofactor">
    <cofactor evidence="5">
        <name>heme</name>
        <dbReference type="ChEBI" id="CHEBI:30413"/>
    </cofactor>
</comment>
<organism evidence="7 8">
    <name type="scientific">Funneliformis mosseae</name>
    <name type="common">Endomycorrhizal fungus</name>
    <name type="synonym">Glomus mosseae</name>
    <dbReference type="NCBI Taxonomy" id="27381"/>
    <lineage>
        <taxon>Eukaryota</taxon>
        <taxon>Fungi</taxon>
        <taxon>Fungi incertae sedis</taxon>
        <taxon>Mucoromycota</taxon>
        <taxon>Glomeromycotina</taxon>
        <taxon>Glomeromycetes</taxon>
        <taxon>Glomerales</taxon>
        <taxon>Glomeraceae</taxon>
        <taxon>Funneliformis</taxon>
    </lineage>
</organism>
<dbReference type="GO" id="GO:0005506">
    <property type="term" value="F:iron ion binding"/>
    <property type="evidence" value="ECO:0007669"/>
    <property type="project" value="InterPro"/>
</dbReference>
<evidence type="ECO:0000256" key="3">
    <source>
        <dbReference type="ARBA" id="ARBA00023002"/>
    </source>
</evidence>
<dbReference type="AlphaFoldDB" id="A0A9N9HSE4"/>
<dbReference type="PRINTS" id="PR00385">
    <property type="entry name" value="P450"/>
</dbReference>
<sequence length="180" mass="20426">MVDPSVEEKLVKEANSLLTSENPISNYESTKLFQYAHAVFYETLRLHPVVPKNMKICLNDDVLPNGVPIYAGDMVNWSTWSMGRDERTWGSDAKQFNPERFLNSEDGLKPSQYKFTSFNAGPRLCLGQSFATVETIMLATAVLRQFKFEMVPGQKCPPDYGRSLTLPMKDPLLVKVHYRG</sequence>
<reference evidence="7" key="1">
    <citation type="submission" date="2021-06" db="EMBL/GenBank/DDBJ databases">
        <authorList>
            <person name="Kallberg Y."/>
            <person name="Tangrot J."/>
            <person name="Rosling A."/>
        </authorList>
    </citation>
    <scope>NUCLEOTIDE SEQUENCE</scope>
    <source>
        <strain evidence="7">87-6 pot B 2015</strain>
    </source>
</reference>
<evidence type="ECO:0000256" key="4">
    <source>
        <dbReference type="ARBA" id="ARBA00023004"/>
    </source>
</evidence>
<dbReference type="GO" id="GO:0004497">
    <property type="term" value="F:monooxygenase activity"/>
    <property type="evidence" value="ECO:0007669"/>
    <property type="project" value="UniProtKB-KW"/>
</dbReference>
<protein>
    <submittedName>
        <fullName evidence="7">1590_t:CDS:1</fullName>
    </submittedName>
</protein>
<dbReference type="GO" id="GO:0016705">
    <property type="term" value="F:oxidoreductase activity, acting on paired donors, with incorporation or reduction of molecular oxygen"/>
    <property type="evidence" value="ECO:0007669"/>
    <property type="project" value="InterPro"/>
</dbReference>
<keyword evidence="4 5" id="KW-0408">Iron</keyword>
<dbReference type="GO" id="GO:0006629">
    <property type="term" value="P:lipid metabolic process"/>
    <property type="evidence" value="ECO:0007669"/>
    <property type="project" value="UniProtKB-ARBA"/>
</dbReference>
<evidence type="ECO:0000256" key="5">
    <source>
        <dbReference type="PIRSR" id="PIRSR602401-1"/>
    </source>
</evidence>
<keyword evidence="3 6" id="KW-0560">Oxidoreductase</keyword>
<dbReference type="GO" id="GO:0020037">
    <property type="term" value="F:heme binding"/>
    <property type="evidence" value="ECO:0007669"/>
    <property type="project" value="InterPro"/>
</dbReference>
<gene>
    <name evidence="7" type="ORF">FMOSSE_LOCUS13917</name>
</gene>
<dbReference type="InterPro" id="IPR002401">
    <property type="entry name" value="Cyt_P450_E_grp-I"/>
</dbReference>
<evidence type="ECO:0000256" key="1">
    <source>
        <dbReference type="ARBA" id="ARBA00010617"/>
    </source>
</evidence>
<dbReference type="EMBL" id="CAJVPP010009252">
    <property type="protein sequence ID" value="CAG8703258.1"/>
    <property type="molecule type" value="Genomic_DNA"/>
</dbReference>
<keyword evidence="2 5" id="KW-0479">Metal-binding</keyword>
<dbReference type="Proteomes" id="UP000789375">
    <property type="component" value="Unassembled WGS sequence"/>
</dbReference>
<comment type="similarity">
    <text evidence="1 6">Belongs to the cytochrome P450 family.</text>
</comment>
<dbReference type="InterPro" id="IPR001128">
    <property type="entry name" value="Cyt_P450"/>
</dbReference>
<dbReference type="SUPFAM" id="SSF48264">
    <property type="entry name" value="Cytochrome P450"/>
    <property type="match status" value="1"/>
</dbReference>